<feature type="non-terminal residue" evidence="6">
    <location>
        <position position="1"/>
    </location>
</feature>
<evidence type="ECO:0000256" key="4">
    <source>
        <dbReference type="SAM" id="MobiDB-lite"/>
    </source>
</evidence>
<evidence type="ECO:0000256" key="2">
    <source>
        <dbReference type="ARBA" id="ARBA00022741"/>
    </source>
</evidence>
<dbReference type="InterPro" id="IPR006703">
    <property type="entry name" value="G_AIG1"/>
</dbReference>
<proteinExistence type="inferred from homology"/>
<dbReference type="PROSITE" id="PS51720">
    <property type="entry name" value="G_AIG1"/>
    <property type="match status" value="1"/>
</dbReference>
<reference evidence="6 7" key="1">
    <citation type="submission" date="2021-06" db="EMBL/GenBank/DDBJ databases">
        <authorList>
            <person name="Palmer J.M."/>
        </authorList>
    </citation>
    <scope>NUCLEOTIDE SEQUENCE [LARGE SCALE GENOMIC DNA]</scope>
    <source>
        <strain evidence="6 7">XR_2019</strain>
        <tissue evidence="6">Muscle</tissue>
    </source>
</reference>
<organism evidence="6 7">
    <name type="scientific">Xenotaenia resolanae</name>
    <dbReference type="NCBI Taxonomy" id="208358"/>
    <lineage>
        <taxon>Eukaryota</taxon>
        <taxon>Metazoa</taxon>
        <taxon>Chordata</taxon>
        <taxon>Craniata</taxon>
        <taxon>Vertebrata</taxon>
        <taxon>Euteleostomi</taxon>
        <taxon>Actinopterygii</taxon>
        <taxon>Neopterygii</taxon>
        <taxon>Teleostei</taxon>
        <taxon>Neoteleostei</taxon>
        <taxon>Acanthomorphata</taxon>
        <taxon>Ovalentaria</taxon>
        <taxon>Atherinomorphae</taxon>
        <taxon>Cyprinodontiformes</taxon>
        <taxon>Goodeidae</taxon>
        <taxon>Xenotaenia</taxon>
    </lineage>
</organism>
<dbReference type="InterPro" id="IPR027417">
    <property type="entry name" value="P-loop_NTPase"/>
</dbReference>
<dbReference type="SUPFAM" id="SSF52540">
    <property type="entry name" value="P-loop containing nucleoside triphosphate hydrolases"/>
    <property type="match status" value="1"/>
</dbReference>
<comment type="similarity">
    <text evidence="1">Belongs to the TRAFAC class TrmE-Era-EngA-EngB-Septin-like GTPase superfamily. AIG1/Toc34/Toc159-like paraseptin GTPase family. IAN subfamily.</text>
</comment>
<dbReference type="Proteomes" id="UP001444071">
    <property type="component" value="Unassembled WGS sequence"/>
</dbReference>
<dbReference type="EMBL" id="JAHRIM010035713">
    <property type="protein sequence ID" value="MEQ2266039.1"/>
    <property type="molecule type" value="Genomic_DNA"/>
</dbReference>
<gene>
    <name evidence="6" type="ORF">XENORESO_016939</name>
</gene>
<evidence type="ECO:0000259" key="5">
    <source>
        <dbReference type="PROSITE" id="PS51720"/>
    </source>
</evidence>
<keyword evidence="3" id="KW-0342">GTP-binding</keyword>
<evidence type="ECO:0000256" key="3">
    <source>
        <dbReference type="ARBA" id="ARBA00023134"/>
    </source>
</evidence>
<evidence type="ECO:0000313" key="6">
    <source>
        <dbReference type="EMBL" id="MEQ2266039.1"/>
    </source>
</evidence>
<feature type="compositionally biased region" description="Basic and acidic residues" evidence="4">
    <location>
        <begin position="9"/>
        <end position="32"/>
    </location>
</feature>
<accession>A0ABV0WAC2</accession>
<protein>
    <recommendedName>
        <fullName evidence="5">AIG1-type G domain-containing protein</fullName>
    </recommendedName>
</protein>
<name>A0ABV0WAC2_9TELE</name>
<dbReference type="PANTHER" id="PTHR10903:SF188">
    <property type="entry name" value="GTPASE IMAP FAMILY MEMBER 2-LIKE-RELATED"/>
    <property type="match status" value="1"/>
</dbReference>
<dbReference type="PANTHER" id="PTHR10903">
    <property type="entry name" value="GTPASE, IMAP FAMILY MEMBER-RELATED"/>
    <property type="match status" value="1"/>
</dbReference>
<feature type="domain" description="AIG1-type G" evidence="5">
    <location>
        <begin position="40"/>
        <end position="234"/>
    </location>
</feature>
<evidence type="ECO:0000313" key="7">
    <source>
        <dbReference type="Proteomes" id="UP001444071"/>
    </source>
</evidence>
<feature type="region of interest" description="Disordered" evidence="4">
    <location>
        <begin position="1"/>
        <end position="35"/>
    </location>
</feature>
<evidence type="ECO:0000256" key="1">
    <source>
        <dbReference type="ARBA" id="ARBA00008535"/>
    </source>
</evidence>
<keyword evidence="7" id="KW-1185">Reference proteome</keyword>
<dbReference type="Gene3D" id="3.40.50.300">
    <property type="entry name" value="P-loop containing nucleotide triphosphate hydrolases"/>
    <property type="match status" value="1"/>
</dbReference>
<dbReference type="Pfam" id="PF04548">
    <property type="entry name" value="AIG1"/>
    <property type="match status" value="1"/>
</dbReference>
<sequence>SEDSSGLEMTREKKDEVIGLKNRTEKSPEDKRNLKRKYPVSKVNLILVGMAGTGKSASGNTILGKKIFKSKTSSVQVTTECQKEETQINDLHLRVIDTPNMFDNEIQPSVRDQHVGKCRELCDSCPCVFVLVMHVSRFTDGERDILTNLETKFGTDVSKKTVLLFTRGNDLDQSDMTLDAFLNESQGDLKKIVKKCGNRCVLFENSKSNSDQVEKLIQQVNNILAEYKKKKPDA</sequence>
<dbReference type="InterPro" id="IPR045058">
    <property type="entry name" value="GIMA/IAN/Toc"/>
</dbReference>
<comment type="caution">
    <text evidence="6">The sequence shown here is derived from an EMBL/GenBank/DDBJ whole genome shotgun (WGS) entry which is preliminary data.</text>
</comment>
<keyword evidence="2" id="KW-0547">Nucleotide-binding</keyword>